<protein>
    <recommendedName>
        <fullName evidence="6">Thioredoxin</fullName>
    </recommendedName>
</protein>
<proteinExistence type="inferred from homology"/>
<evidence type="ECO:0000256" key="5">
    <source>
        <dbReference type="ARBA" id="ARBA00023284"/>
    </source>
</evidence>
<evidence type="ECO:0000259" key="7">
    <source>
        <dbReference type="PROSITE" id="PS51352"/>
    </source>
</evidence>
<evidence type="ECO:0000256" key="4">
    <source>
        <dbReference type="ARBA" id="ARBA00023157"/>
    </source>
</evidence>
<keyword evidence="9" id="KW-1185">Reference proteome</keyword>
<dbReference type="Gene3D" id="2.30.30.380">
    <property type="entry name" value="Zn-finger domain of Sec23/24"/>
    <property type="match status" value="1"/>
</dbReference>
<dbReference type="GO" id="GO:0015035">
    <property type="term" value="F:protein-disulfide reductase activity"/>
    <property type="evidence" value="ECO:0007669"/>
    <property type="project" value="UniProtKB-UniRule"/>
</dbReference>
<dbReference type="NCBIfam" id="TIGR01068">
    <property type="entry name" value="thioredoxin"/>
    <property type="match status" value="1"/>
</dbReference>
<dbReference type="PANTHER" id="PTHR45663:SF11">
    <property type="entry name" value="GEO12009P1"/>
    <property type="match status" value="1"/>
</dbReference>
<dbReference type="STRING" id="28181.BEN30_08295"/>
<keyword evidence="4" id="KW-1015">Disulfide bond</keyword>
<dbReference type="PRINTS" id="PR00421">
    <property type="entry name" value="THIOREDOXIN"/>
</dbReference>
<dbReference type="InterPro" id="IPR005746">
    <property type="entry name" value="Thioredoxin"/>
</dbReference>
<dbReference type="GO" id="GO:0005829">
    <property type="term" value="C:cytosol"/>
    <property type="evidence" value="ECO:0007669"/>
    <property type="project" value="TreeGrafter"/>
</dbReference>
<dbReference type="Pfam" id="PF00085">
    <property type="entry name" value="Thioredoxin"/>
    <property type="match status" value="1"/>
</dbReference>
<comment type="similarity">
    <text evidence="1">Belongs to the thioredoxin family.</text>
</comment>
<dbReference type="CDD" id="cd02947">
    <property type="entry name" value="TRX_family"/>
    <property type="match status" value="1"/>
</dbReference>
<keyword evidence="5" id="KW-0676">Redox-active center</keyword>
<dbReference type="InterPro" id="IPR017937">
    <property type="entry name" value="Thioredoxin_CS"/>
</dbReference>
<dbReference type="Gene3D" id="3.40.30.10">
    <property type="entry name" value="Glutaredoxin"/>
    <property type="match status" value="1"/>
</dbReference>
<dbReference type="InterPro" id="IPR036249">
    <property type="entry name" value="Thioredoxin-like_sf"/>
</dbReference>
<dbReference type="AlphaFoldDB" id="A0A1E5Q8K1"/>
<keyword evidence="2" id="KW-0813">Transport</keyword>
<organism evidence="8 9">
    <name type="scientific">Magnetovibrio blakemorei</name>
    <dbReference type="NCBI Taxonomy" id="28181"/>
    <lineage>
        <taxon>Bacteria</taxon>
        <taxon>Pseudomonadati</taxon>
        <taxon>Pseudomonadota</taxon>
        <taxon>Alphaproteobacteria</taxon>
        <taxon>Rhodospirillales</taxon>
        <taxon>Magnetovibrionaceae</taxon>
        <taxon>Magnetovibrio</taxon>
    </lineage>
</organism>
<name>A0A1E5Q8K1_9PROT</name>
<accession>A0A1E5Q8K1</accession>
<evidence type="ECO:0000256" key="6">
    <source>
        <dbReference type="NCBIfam" id="TIGR01068"/>
    </source>
</evidence>
<evidence type="ECO:0000313" key="8">
    <source>
        <dbReference type="EMBL" id="OEJ67722.1"/>
    </source>
</evidence>
<dbReference type="PROSITE" id="PS51352">
    <property type="entry name" value="THIOREDOXIN_2"/>
    <property type="match status" value="1"/>
</dbReference>
<dbReference type="EMBL" id="MCGG01000020">
    <property type="protein sequence ID" value="OEJ67722.1"/>
    <property type="molecule type" value="Genomic_DNA"/>
</dbReference>
<dbReference type="RefSeq" id="WP_069957582.1">
    <property type="nucleotide sequence ID" value="NZ_MCGG01000020.1"/>
</dbReference>
<feature type="domain" description="Thioredoxin" evidence="7">
    <location>
        <begin position="18"/>
        <end position="144"/>
    </location>
</feature>
<evidence type="ECO:0000313" key="9">
    <source>
        <dbReference type="Proteomes" id="UP000095347"/>
    </source>
</evidence>
<evidence type="ECO:0000256" key="3">
    <source>
        <dbReference type="ARBA" id="ARBA00022982"/>
    </source>
</evidence>
<evidence type="ECO:0000256" key="2">
    <source>
        <dbReference type="ARBA" id="ARBA00022448"/>
    </source>
</evidence>
<comment type="caution">
    <text evidence="8">The sequence shown here is derived from an EMBL/GenBank/DDBJ whole genome shotgun (WGS) entry which is preliminary data.</text>
</comment>
<reference evidence="9" key="1">
    <citation type="submission" date="2016-07" db="EMBL/GenBank/DDBJ databases">
        <authorList>
            <person name="Florea S."/>
            <person name="Webb J.S."/>
            <person name="Jaromczyk J."/>
            <person name="Schardl C.L."/>
        </authorList>
    </citation>
    <scope>NUCLEOTIDE SEQUENCE [LARGE SCALE GENOMIC DNA]</scope>
    <source>
        <strain evidence="9">MV-1</strain>
    </source>
</reference>
<dbReference type="PROSITE" id="PS00194">
    <property type="entry name" value="THIOREDOXIN_1"/>
    <property type="match status" value="1"/>
</dbReference>
<dbReference type="OrthoDB" id="9790390at2"/>
<gene>
    <name evidence="8" type="ORF">BEN30_08295</name>
</gene>
<dbReference type="GO" id="GO:0045454">
    <property type="term" value="P:cell redox homeostasis"/>
    <property type="evidence" value="ECO:0007669"/>
    <property type="project" value="TreeGrafter"/>
</dbReference>
<evidence type="ECO:0000256" key="1">
    <source>
        <dbReference type="ARBA" id="ARBA00008987"/>
    </source>
</evidence>
<dbReference type="SUPFAM" id="SSF52833">
    <property type="entry name" value="Thioredoxin-like"/>
    <property type="match status" value="1"/>
</dbReference>
<dbReference type="PANTHER" id="PTHR45663">
    <property type="entry name" value="GEO12009P1"/>
    <property type="match status" value="1"/>
</dbReference>
<dbReference type="FunFam" id="3.40.30.10:FF:000001">
    <property type="entry name" value="Thioredoxin"/>
    <property type="match status" value="1"/>
</dbReference>
<keyword evidence="3" id="KW-0249">Electron transport</keyword>
<dbReference type="NCBIfam" id="NF008229">
    <property type="entry name" value="PRK10996.1"/>
    <property type="match status" value="1"/>
</dbReference>
<dbReference type="Proteomes" id="UP000095347">
    <property type="component" value="Unassembled WGS sequence"/>
</dbReference>
<sequence>MPETQQTACAKCSTTTRFFPSMPAEAIKCGQCGEKLFDGQPIDLTGETFHHHLSTNEIPVVVDFWAEWCAPCKMIAPEIIKAAHELEPHVRFAKVDTDEEQKLAGHNGIRGFPTLVIYKGGREVARHAGAMSTGQIKTWVREFL</sequence>
<dbReference type="InterPro" id="IPR013766">
    <property type="entry name" value="Thioredoxin_domain"/>
</dbReference>